<dbReference type="PROSITE" id="PS51477">
    <property type="entry name" value="PAH"/>
    <property type="match status" value="3"/>
</dbReference>
<accession>F2QWZ5</accession>
<comment type="subcellular location">
    <subcellularLocation>
        <location evidence="1 7">Nucleus</location>
    </subcellularLocation>
</comment>
<feature type="region of interest" description="Disordered" evidence="8">
    <location>
        <begin position="966"/>
        <end position="986"/>
    </location>
</feature>
<dbReference type="EMBL" id="FR839630">
    <property type="protein sequence ID" value="CCA39923.1"/>
    <property type="molecule type" value="Genomic_DNA"/>
</dbReference>
<evidence type="ECO:0000313" key="11">
    <source>
        <dbReference type="Proteomes" id="UP000006853"/>
    </source>
</evidence>
<feature type="domain" description="Histone deacetylase interacting" evidence="9">
    <location>
        <begin position="618"/>
        <end position="719"/>
    </location>
</feature>
<evidence type="ECO:0000256" key="7">
    <source>
        <dbReference type="PROSITE-ProRule" id="PRU00810"/>
    </source>
</evidence>
<dbReference type="PANTHER" id="PTHR12346">
    <property type="entry name" value="SIN3B-RELATED"/>
    <property type="match status" value="1"/>
</dbReference>
<feature type="compositionally biased region" description="Low complexity" evidence="8">
    <location>
        <begin position="291"/>
        <end position="318"/>
    </location>
</feature>
<evidence type="ECO:0000313" key="10">
    <source>
        <dbReference type="EMBL" id="CCA39923.1"/>
    </source>
</evidence>
<evidence type="ECO:0000256" key="3">
    <source>
        <dbReference type="ARBA" id="ARBA00022737"/>
    </source>
</evidence>
<dbReference type="Gene3D" id="1.20.1160.11">
    <property type="entry name" value="Paired amphipathic helix"/>
    <property type="match status" value="3"/>
</dbReference>
<feature type="compositionally biased region" description="Low complexity" evidence="8">
    <location>
        <begin position="971"/>
        <end position="982"/>
    </location>
</feature>
<dbReference type="Pfam" id="PF16879">
    <property type="entry name" value="Sin3a_C"/>
    <property type="match status" value="1"/>
</dbReference>
<evidence type="ECO:0000256" key="5">
    <source>
        <dbReference type="ARBA" id="ARBA00023163"/>
    </source>
</evidence>
<sequence length="1431" mass="161861">MSGKDTWSSNNNPVKELNKNSIPPFQTPTVLPPPPSSLDKGQHYYPLPSLPGLGSGLNNGSHFPIPSIGPQGLSQEKDSNNNGATTLPPPHLGSQQSPVLSQPQPQSQSQADSNPQPQQLPPPTALHASANQYRPLNVKDALSYLDQVKVRFLDQPDVYNHFLEIMKDFKSQSIDTPGVIERVSTLFRGHPNLIQGFNTFLPQGYKIECFVDPLNPNAIRVTTPMGTVTMTDGQSQVSLTQQPHTQLDQSPQSSSTQPKLEQDQQASRLPSQDMLEKQLHQQQEQQHHHQQQQQIPQPHNSSLPQQLQQPQSQYLSHQGPDVAYSQGNLSAEQVQNGAQVGFNHAISYVNKIKTRFANQPDIYKSFLEILQTYQKEQKPINEVYQQVTVLFQNAPDLLDDFEQFLPETSGQSLNVHQGGYEEKHNGHGTIQLPPVGNFPPPSYGQNGNVINEAPGGKRRSISHGMHRIPSLGAAHFQGQPVGMPHDQQQQLAQIGQTQEYPVSDLRGPVNTGPASLLMGVPQPVSTGISDSNLSEEISFFDKVKKSISNKQTYNEFLKLINLYSQDIIDKDVLVAKVECFIGAFPELFSWFKTFVGYEEKSLHIENITFKKHQLELSLCKSCGPSYRLLPKAETYMPCSGRDDMCWEVLNDEWVGHPTWASEESGFVAHRKNQYEEVLFRIEEERHEYDYYMEANLRTIQTLETIANRIANMTPEEKAHFKLPPGLGHTSSTIYKKVIRKIYDKDRGFEVIDALHENPAVAVPIILKRLKQKDEEWKRSHREWNKVWREMEQKVFYKSLDHLGLTFKQSDKKLLTTKQLVAEVSTIKVEQSQKRLHPLTPVSKEQLQYHYKDYDVMFDIINLVYIFLGHSSSYSQQDKKKLAEFVKFFVTTFFMLPNEQVDDALQRRKTKEADAEAENGDSNSASLADDEGNLSSASTESSFSSKKRPRNDGDLLRDVLKKNKKVVREATPDSTTASPTPETYSTQADVEEKLAKPTEDWINVSGHLGEPIFDQTKERTVYNMFCNTTIYVLYRYLNVLYERLVEVKAMTKDVDADIKGRNEVQFAKELDLLSHQLEDMGINITGDNSYLQVLELSKKLIEGDVEHQWFEESLRQAYRNKAYKLFSIDKVIQGLTKHMHSVVSDAKNSEMITLMAADRENSNTTARSQILYRIQVRSLMSPEDNMFKISFDKSQDRTQITFIALEDLTLGDLKSERDKWNYYMTSYILSQPTESVPKSKINIPFLRSAIAAEDDEKSSDIQGIANSNLKVKLDLNTYKLFFEEGSYDYFVKSSALKPQPASKKDNQEKLQHLQSLLKSGDKSAKLLETLAKGPDEYKAFVSQLSTSEVSNTTQGGSKGDALKHSEITVDAESTIGQDDSLQEDVFKTAVDISVDQDKTVDQSTLSEAKADNDTIPNEEEQDTQMEEGKVSR</sequence>
<keyword evidence="5" id="KW-0804">Transcription</keyword>
<dbReference type="Pfam" id="PF02671">
    <property type="entry name" value="PAH"/>
    <property type="match status" value="3"/>
</dbReference>
<feature type="compositionally biased region" description="Low complexity" evidence="8">
    <location>
        <begin position="94"/>
        <end position="117"/>
    </location>
</feature>
<keyword evidence="2" id="KW-0678">Repressor</keyword>
<evidence type="ECO:0000259" key="9">
    <source>
        <dbReference type="SMART" id="SM00761"/>
    </source>
</evidence>
<evidence type="ECO:0000256" key="8">
    <source>
        <dbReference type="SAM" id="MobiDB-lite"/>
    </source>
</evidence>
<reference key="2">
    <citation type="submission" date="2011-04" db="EMBL/GenBank/DDBJ databases">
        <title>High-quality genome sequence of Pichia pastoris CBS 7435.</title>
        <authorList>
            <person name="Kueberl A."/>
            <person name="Schneider J."/>
            <person name="Thallinger G.G."/>
            <person name="Anderl I."/>
            <person name="Wibberg D."/>
            <person name="Hajek T."/>
            <person name="Jaenicke S."/>
            <person name="Brinkrolf K."/>
            <person name="Goesmann A."/>
            <person name="Szczepanowski R."/>
            <person name="Puehler A."/>
            <person name="Schwab H."/>
            <person name="Glieder A."/>
            <person name="Pichler H."/>
        </authorList>
    </citation>
    <scope>NUCLEOTIDE SEQUENCE</scope>
    <source>
        <strain>CBS 7435</strain>
    </source>
</reference>
<proteinExistence type="predicted"/>
<evidence type="ECO:0000256" key="6">
    <source>
        <dbReference type="ARBA" id="ARBA00023242"/>
    </source>
</evidence>
<feature type="region of interest" description="Disordered" evidence="8">
    <location>
        <begin position="1"/>
        <end position="126"/>
    </location>
</feature>
<feature type="compositionally biased region" description="Low complexity" evidence="8">
    <location>
        <begin position="46"/>
        <end position="61"/>
    </location>
</feature>
<reference evidence="10 11" key="3">
    <citation type="journal article" date="2016" name="FEMS Yeast Res.">
        <title>Curation of the genome annotation of Pichia pastoris (Komagataella phaffii) CBS7435 from gene level to protein function.</title>
        <authorList>
            <person name="Valli M."/>
            <person name="Tatto N.E."/>
            <person name="Peymann A."/>
            <person name="Gruber C."/>
            <person name="Landes N."/>
            <person name="Ekker H."/>
            <person name="Thallinger G.G."/>
            <person name="Mattanovich D."/>
            <person name="Gasser B."/>
            <person name="Graf A.B."/>
        </authorList>
    </citation>
    <scope>GENOME REANNOTATION</scope>
    <source>
        <strain evidence="10 11">ATCC 76273 / CBS 7435 / CECT 11047 / NRRL Y-11430 / Wegner 21-1</strain>
    </source>
</reference>
<dbReference type="PANTHER" id="PTHR12346:SF0">
    <property type="entry name" value="SIN3A, ISOFORM G"/>
    <property type="match status" value="1"/>
</dbReference>
<dbReference type="GO" id="GO:0000122">
    <property type="term" value="P:negative regulation of transcription by RNA polymerase II"/>
    <property type="evidence" value="ECO:0007669"/>
    <property type="project" value="TreeGrafter"/>
</dbReference>
<feature type="compositionally biased region" description="Polar residues" evidence="8">
    <location>
        <begin position="1"/>
        <end position="13"/>
    </location>
</feature>
<name>F2QWZ5_KOMPC</name>
<dbReference type="Pfam" id="PF08295">
    <property type="entry name" value="Sin3_corepress"/>
    <property type="match status" value="1"/>
</dbReference>
<dbReference type="InterPro" id="IPR003822">
    <property type="entry name" value="PAH"/>
</dbReference>
<reference evidence="10 11" key="1">
    <citation type="journal article" date="2011" name="J. Biotechnol.">
        <title>High-quality genome sequence of Pichia pastoris CBS7435.</title>
        <authorList>
            <person name="Kuberl A."/>
            <person name="Schneider J."/>
            <person name="Thallinger G.G."/>
            <person name="Anderl I."/>
            <person name="Wibberg D."/>
            <person name="Hajek T."/>
            <person name="Jaenicke S."/>
            <person name="Brinkrolf K."/>
            <person name="Goesmann A."/>
            <person name="Szczepanowski R."/>
            <person name="Puhler A."/>
            <person name="Schwab H."/>
            <person name="Glieder A."/>
            <person name="Pichler H."/>
        </authorList>
    </citation>
    <scope>NUCLEOTIDE SEQUENCE [LARGE SCALE GENOMIC DNA]</scope>
    <source>
        <strain evidence="11">ATCC 76273 / CBS 7435 / CECT 11047 / NRRL Y-11430 / Wegner 21-1</strain>
    </source>
</reference>
<dbReference type="GO" id="GO:0010628">
    <property type="term" value="P:positive regulation of gene expression"/>
    <property type="evidence" value="ECO:0007669"/>
    <property type="project" value="UniProtKB-ARBA"/>
</dbReference>
<feature type="region of interest" description="Disordered" evidence="8">
    <location>
        <begin position="234"/>
        <end position="324"/>
    </location>
</feature>
<dbReference type="FunFam" id="1.20.1160.11:FF:000002">
    <property type="entry name" value="Paired amphipathic helix protein SIN3"/>
    <property type="match status" value="1"/>
</dbReference>
<evidence type="ECO:0000256" key="4">
    <source>
        <dbReference type="ARBA" id="ARBA00023015"/>
    </source>
</evidence>
<keyword evidence="4" id="KW-0805">Transcription regulation</keyword>
<dbReference type="FunFam" id="1.20.1160.11:FF:000003">
    <property type="entry name" value="Paired amphipathic helix SIN3-like protein"/>
    <property type="match status" value="1"/>
</dbReference>
<gene>
    <name evidence="10" type="primary">SIN3</name>
    <name evidence="10" type="ordered locus">PP7435_Chr3-0977</name>
</gene>
<evidence type="ECO:0000256" key="2">
    <source>
        <dbReference type="ARBA" id="ARBA00022491"/>
    </source>
</evidence>
<keyword evidence="11" id="KW-1185">Reference proteome</keyword>
<feature type="region of interest" description="Disordered" evidence="8">
    <location>
        <begin position="1395"/>
        <end position="1431"/>
    </location>
</feature>
<dbReference type="InterPro" id="IPR013194">
    <property type="entry name" value="HDAC_interact_dom"/>
</dbReference>
<dbReference type="InterPro" id="IPR036600">
    <property type="entry name" value="PAH_sf"/>
</dbReference>
<dbReference type="GO" id="GO:0033698">
    <property type="term" value="C:Rpd3L complex"/>
    <property type="evidence" value="ECO:0007669"/>
    <property type="project" value="UniProtKB-ARBA"/>
</dbReference>
<dbReference type="GO" id="GO:0003714">
    <property type="term" value="F:transcription corepressor activity"/>
    <property type="evidence" value="ECO:0007669"/>
    <property type="project" value="InterPro"/>
</dbReference>
<dbReference type="HOGENOM" id="CLU_001360_2_1_1"/>
<feature type="compositionally biased region" description="Polar residues" evidence="8">
    <location>
        <begin position="234"/>
        <end position="270"/>
    </location>
</feature>
<dbReference type="Proteomes" id="UP000006853">
    <property type="component" value="Chromosome 3"/>
</dbReference>
<protein>
    <submittedName>
        <fullName evidence="10">Histone deacetylase complex subunit</fullName>
    </submittedName>
</protein>
<feature type="region of interest" description="Disordered" evidence="8">
    <location>
        <begin position="905"/>
        <end position="953"/>
    </location>
</feature>
<feature type="compositionally biased region" description="Acidic residues" evidence="8">
    <location>
        <begin position="1415"/>
        <end position="1424"/>
    </location>
</feature>
<dbReference type="InterPro" id="IPR031693">
    <property type="entry name" value="Sin3_C"/>
</dbReference>
<keyword evidence="6 7" id="KW-0539">Nucleus</keyword>
<feature type="compositionally biased region" description="Low complexity" evidence="8">
    <location>
        <begin position="934"/>
        <end position="943"/>
    </location>
</feature>
<dbReference type="SUPFAM" id="SSF47762">
    <property type="entry name" value="PAH2 domain"/>
    <property type="match status" value="3"/>
</dbReference>
<organism evidence="10 11">
    <name type="scientific">Komagataella phaffii (strain ATCC 76273 / CBS 7435 / CECT 11047 / NRRL Y-11430 / Wegner 21-1)</name>
    <name type="common">Yeast</name>
    <name type="synonym">Pichia pastoris</name>
    <dbReference type="NCBI Taxonomy" id="981350"/>
    <lineage>
        <taxon>Eukaryota</taxon>
        <taxon>Fungi</taxon>
        <taxon>Dikarya</taxon>
        <taxon>Ascomycota</taxon>
        <taxon>Saccharomycotina</taxon>
        <taxon>Pichiomycetes</taxon>
        <taxon>Pichiales</taxon>
        <taxon>Pichiaceae</taxon>
        <taxon>Komagataella</taxon>
    </lineage>
</organism>
<dbReference type="FunFam" id="1.20.1160.11:FF:000001">
    <property type="entry name" value="Paired amphipathic helix protein Sin3"/>
    <property type="match status" value="1"/>
</dbReference>
<dbReference type="SMART" id="SM00761">
    <property type="entry name" value="HDAC_interact"/>
    <property type="match status" value="1"/>
</dbReference>
<dbReference type="InterPro" id="IPR039774">
    <property type="entry name" value="Sin3-like"/>
</dbReference>
<evidence type="ECO:0000256" key="1">
    <source>
        <dbReference type="ARBA" id="ARBA00004123"/>
    </source>
</evidence>
<keyword evidence="3" id="KW-0677">Repeat</keyword>